<accession>A0AAD5BIG4</accession>
<comment type="caution">
    <text evidence="4">The sequence shown here is derived from an EMBL/GenBank/DDBJ whole genome shotgun (WGS) entry which is preliminary data.</text>
</comment>
<dbReference type="GO" id="GO:0000776">
    <property type="term" value="C:kinetochore"/>
    <property type="evidence" value="ECO:0007669"/>
    <property type="project" value="TreeGrafter"/>
</dbReference>
<dbReference type="AlphaFoldDB" id="A0AAD5BIG4"/>
<dbReference type="RefSeq" id="XP_051610825.1">
    <property type="nucleotide sequence ID" value="XM_051755160.1"/>
</dbReference>
<keyword evidence="1" id="KW-0175">Coiled coil</keyword>
<dbReference type="InterPro" id="IPR013253">
    <property type="entry name" value="Spc7_domain"/>
</dbReference>
<dbReference type="GO" id="GO:1990758">
    <property type="term" value="P:mitotic sister chromatid biorientation"/>
    <property type="evidence" value="ECO:0007669"/>
    <property type="project" value="TreeGrafter"/>
</dbReference>
<evidence type="ECO:0000259" key="3">
    <source>
        <dbReference type="SMART" id="SM00787"/>
    </source>
</evidence>
<feature type="region of interest" description="Disordered" evidence="2">
    <location>
        <begin position="335"/>
        <end position="401"/>
    </location>
</feature>
<feature type="region of interest" description="Disordered" evidence="2">
    <location>
        <begin position="474"/>
        <end position="510"/>
    </location>
</feature>
<feature type="domain" description="Spc7 kinetochore protein" evidence="3">
    <location>
        <begin position="577"/>
        <end position="892"/>
    </location>
</feature>
<feature type="compositionally biased region" description="Acidic residues" evidence="2">
    <location>
        <begin position="340"/>
        <end position="367"/>
    </location>
</feature>
<feature type="region of interest" description="Disordered" evidence="2">
    <location>
        <begin position="1"/>
        <end position="21"/>
    </location>
</feature>
<organism evidence="4 5">
    <name type="scientific">Candida theae</name>
    <dbReference type="NCBI Taxonomy" id="1198502"/>
    <lineage>
        <taxon>Eukaryota</taxon>
        <taxon>Fungi</taxon>
        <taxon>Dikarya</taxon>
        <taxon>Ascomycota</taxon>
        <taxon>Saccharomycotina</taxon>
        <taxon>Pichiomycetes</taxon>
        <taxon>Debaryomycetaceae</taxon>
        <taxon>Candida/Lodderomyces clade</taxon>
        <taxon>Candida</taxon>
    </lineage>
</organism>
<dbReference type="GO" id="GO:0007094">
    <property type="term" value="P:mitotic spindle assembly checkpoint signaling"/>
    <property type="evidence" value="ECO:0007669"/>
    <property type="project" value="TreeGrafter"/>
</dbReference>
<feature type="region of interest" description="Disordered" evidence="2">
    <location>
        <begin position="33"/>
        <end position="57"/>
    </location>
</feature>
<dbReference type="Pfam" id="PF08317">
    <property type="entry name" value="Spc7"/>
    <property type="match status" value="1"/>
</dbReference>
<protein>
    <recommendedName>
        <fullName evidence="3">Spc7 kinetochore protein domain-containing protein</fullName>
    </recommendedName>
</protein>
<feature type="compositionally biased region" description="Polar residues" evidence="2">
    <location>
        <begin position="500"/>
        <end position="510"/>
    </location>
</feature>
<feature type="compositionally biased region" description="Acidic residues" evidence="2">
    <location>
        <begin position="94"/>
        <end position="103"/>
    </location>
</feature>
<reference evidence="4 5" key="1">
    <citation type="journal article" date="2022" name="DNA Res.">
        <title>Genome analysis of five recently described species of the CUG-Ser clade uncovers Candida theae as a new hybrid lineage with pathogenic potential in the Candida parapsilosis species complex.</title>
        <authorList>
            <person name="Mixao V."/>
            <person name="Del Olmo V."/>
            <person name="Hegedusova E."/>
            <person name="Saus E."/>
            <person name="Pryszcz L."/>
            <person name="Cillingova A."/>
            <person name="Nosek J."/>
            <person name="Gabaldon T."/>
        </authorList>
    </citation>
    <scope>NUCLEOTIDE SEQUENCE [LARGE SCALE GENOMIC DNA]</scope>
    <source>
        <strain evidence="4 5">CBS 12239</strain>
    </source>
</reference>
<feature type="region of interest" description="Disordered" evidence="2">
    <location>
        <begin position="277"/>
        <end position="299"/>
    </location>
</feature>
<dbReference type="SMART" id="SM00787">
    <property type="entry name" value="Spc7"/>
    <property type="match status" value="1"/>
</dbReference>
<dbReference type="EMBL" id="JAIHNG010000037">
    <property type="protein sequence ID" value="KAI5966032.1"/>
    <property type="molecule type" value="Genomic_DNA"/>
</dbReference>
<name>A0AAD5BIG4_9ASCO</name>
<dbReference type="PANTHER" id="PTHR28260">
    <property type="entry name" value="SPINDLE POLE BODY COMPONENT SPC105"/>
    <property type="match status" value="1"/>
</dbReference>
<feature type="compositionally biased region" description="Basic and acidic residues" evidence="2">
    <location>
        <begin position="388"/>
        <end position="399"/>
    </location>
</feature>
<dbReference type="GeneID" id="76148727"/>
<feature type="region of interest" description="Disordered" evidence="2">
    <location>
        <begin position="93"/>
        <end position="135"/>
    </location>
</feature>
<dbReference type="GO" id="GO:0034501">
    <property type="term" value="P:protein localization to kinetochore"/>
    <property type="evidence" value="ECO:0007669"/>
    <property type="project" value="TreeGrafter"/>
</dbReference>
<feature type="compositionally biased region" description="Basic and acidic residues" evidence="2">
    <location>
        <begin position="368"/>
        <end position="380"/>
    </location>
</feature>
<proteinExistence type="predicted"/>
<evidence type="ECO:0000256" key="2">
    <source>
        <dbReference type="SAM" id="MobiDB-lite"/>
    </source>
</evidence>
<feature type="coiled-coil region" evidence="1">
    <location>
        <begin position="792"/>
        <end position="836"/>
    </location>
</feature>
<dbReference type="PANTHER" id="PTHR28260:SF1">
    <property type="entry name" value="SPINDLE POLE BODY COMPONENT SPC105"/>
    <property type="match status" value="1"/>
</dbReference>
<keyword evidence="5" id="KW-1185">Reference proteome</keyword>
<evidence type="ECO:0000313" key="4">
    <source>
        <dbReference type="EMBL" id="KAI5966032.1"/>
    </source>
</evidence>
<gene>
    <name evidence="4" type="ORF">KGF57_000668</name>
</gene>
<dbReference type="InterPro" id="IPR033338">
    <property type="entry name" value="Spc105/Spc7"/>
</dbReference>
<evidence type="ECO:0000313" key="5">
    <source>
        <dbReference type="Proteomes" id="UP001204833"/>
    </source>
</evidence>
<dbReference type="Proteomes" id="UP001204833">
    <property type="component" value="Unassembled WGS sequence"/>
</dbReference>
<sequence length="1049" mass="119134">MARSILKDNTAPLPTTSRRVSFAPEVTLHQIEVINPNKRRKTDGGASGYTSLSSESDFEVVHYQSQQELMKEDSNDHLMSLSPVSIRHRKMLEVGDEFDDSPDDGGKPLTDSSDEENREEGNRGMQSDAYSATKRATEVIRNLDDGTEVSMELTTEGKGGVIGKEVNGDSLSGAPLVYASDEDADYSSNDQEEVENAANTGVPVAEEEVDMQLTARIEQSQATQPVHTFNQPEEDMQLTGPVITTTRRYRQPTASSDDEGDDTINLTTLMSKVAHSHNTGKMGTGKDFEQKSGNASVVGEKQMDDEETIDGTNMDLTERVTRVVPQSTILKPNLEAVPDMNDDEDEGEEVEGEDENEDEGEEEDEVEGERVSKTVEHVAVDDTLNSGRLREQVDMESTEHTSSNALIQTNDADMELTEPVGKPSTEFLKVTIDEQLLPHNQDMELTQPIRGLGSKNHPSELTEKDAWNRIPRANTFSAVGEDDEDLKQGQDTETVDSTERQQSPMCSQKSMELTQPITASAVNHGGSASANVVTSSTILSENEQSTETKFTLNENNLSHRLTSGERRNDQASASEVIRPNMNRFVNYKSIPLSQFLDDVHLKFYTDIDSITSTQIGLDSTESITHKSPSIHELILAIPYKEMHALNDFIVNELQSYIKDGEQVFRDFSDQIGNDNLPIMKEYYTTDNERQRDAMTISMNNMKRLAKLESKSTWFKWRTTLTQNVIKEMDQQIELLRECQIGLDEYIQNLNDQVERANGYKSQLIIRLQRLRNAKQTMGNLSQDQVHHMRNTFSQSKAELKSLAEKVDQARSKSQQLEQSLSDLRGHKNELIRLANQVDLELDKCKIYTRDEQIYMKKKYDLLSESTHLKYVRTENTSNLVFVYDGMITIKMDFINHSFQIGDIQSNKLHFRSLVKFIYKLPNFQFDNTSKNPFADWKKFKLYWQKLVQFDTVLDIIRFQWPIELKEGGDSNDDGIRFQFEFFDFEKEKRFIVEGSLNLESLLDFEEKVNFMVKLARKAPLNEAEVDDTLKKLANQIDLPRCTYTFVPNI</sequence>
<evidence type="ECO:0000256" key="1">
    <source>
        <dbReference type="SAM" id="Coils"/>
    </source>
</evidence>